<dbReference type="RefSeq" id="WP_155968669.1">
    <property type="nucleotide sequence ID" value="NZ_CP037426.1"/>
</dbReference>
<gene>
    <name evidence="2" type="ORF">E0495_02105</name>
</gene>
<reference evidence="2 3" key="1">
    <citation type="submission" date="2019-03" db="EMBL/GenBank/DDBJ databases">
        <title>Wolbachia endosymbiont of Haematobia irritans wIrr.</title>
        <authorList>
            <person name="Parry R.H."/>
            <person name="Asgari S."/>
        </authorList>
    </citation>
    <scope>NUCLEOTIDE SEQUENCE [LARGE SCALE GENOMIC DNA]</scope>
    <source>
        <strain evidence="3">wIrr</strain>
    </source>
</reference>
<evidence type="ECO:0000313" key="2">
    <source>
        <dbReference type="EMBL" id="QGT16087.1"/>
    </source>
</evidence>
<organism evidence="2 3">
    <name type="scientific">Wolbachia pipientis</name>
    <dbReference type="NCBI Taxonomy" id="955"/>
    <lineage>
        <taxon>Bacteria</taxon>
        <taxon>Pseudomonadati</taxon>
        <taxon>Pseudomonadota</taxon>
        <taxon>Alphaproteobacteria</taxon>
        <taxon>Rickettsiales</taxon>
        <taxon>Anaplasmataceae</taxon>
        <taxon>Wolbachieae</taxon>
        <taxon>Wolbachia</taxon>
    </lineage>
</organism>
<dbReference type="AlphaFoldDB" id="A0A6I6CEL5"/>
<sequence>MQPDFIIDKCESIKDRVISLHLTDESGIIDDVVEVCVDYRDEDIDIPNELNISLGYKETGIFPMGIYTVNEVTIQGPPKTLLIKAHATNLRISLKAKVSKEWRQITIENLVKEIAQKHGYGYKVAEEFKDVLIPHINQADESDISLLTKIATEREAMAKLAGGYILFISKNMAKSATGKALGTTTIRPQDTINWKVHFTVRDKYNSVVAKWHSYEKGETIKETVGSGEPSYIMLELYSNAESALSAANAKLKQLKRNNETLDVTMPGNPQIFAEAKLNLIGFNQVVDGEWIVNRAEHTLNTSGYLTMLSASLSK</sequence>
<proteinExistence type="predicted"/>
<dbReference type="Proteomes" id="UP000422744">
    <property type="component" value="Chromosome"/>
</dbReference>
<evidence type="ECO:0000313" key="3">
    <source>
        <dbReference type="Proteomes" id="UP000422744"/>
    </source>
</evidence>
<dbReference type="SUPFAM" id="SSF69279">
    <property type="entry name" value="Phage tail proteins"/>
    <property type="match status" value="1"/>
</dbReference>
<keyword evidence="1" id="KW-0175">Coiled coil</keyword>
<name>A0A6I6CEL5_WOLPI</name>
<evidence type="ECO:0000256" key="1">
    <source>
        <dbReference type="SAM" id="Coils"/>
    </source>
</evidence>
<dbReference type="EMBL" id="CP037426">
    <property type="protein sequence ID" value="QGT16087.1"/>
    <property type="molecule type" value="Genomic_DNA"/>
</dbReference>
<feature type="coiled-coil region" evidence="1">
    <location>
        <begin position="237"/>
        <end position="264"/>
    </location>
</feature>
<accession>A0A6I6CEL5</accession>
<protein>
    <submittedName>
        <fullName evidence="2">Phage tail protein</fullName>
    </submittedName>
</protein>